<keyword evidence="3" id="KW-1185">Reference proteome</keyword>
<evidence type="ECO:0000313" key="3">
    <source>
        <dbReference type="Proteomes" id="UP000836841"/>
    </source>
</evidence>
<protein>
    <submittedName>
        <fullName evidence="2">Uncharacterized protein</fullName>
    </submittedName>
</protein>
<reference evidence="2 3" key="1">
    <citation type="submission" date="2022-03" db="EMBL/GenBank/DDBJ databases">
        <authorList>
            <person name="Nunn A."/>
            <person name="Chopra R."/>
            <person name="Nunn A."/>
            <person name="Contreras Garrido A."/>
        </authorList>
    </citation>
    <scope>NUCLEOTIDE SEQUENCE [LARGE SCALE GENOMIC DNA]</scope>
</reference>
<dbReference type="AlphaFoldDB" id="A0AAU9SG15"/>
<evidence type="ECO:0000256" key="1">
    <source>
        <dbReference type="SAM" id="Coils"/>
    </source>
</evidence>
<organism evidence="2 3">
    <name type="scientific">Thlaspi arvense</name>
    <name type="common">Field penny-cress</name>
    <dbReference type="NCBI Taxonomy" id="13288"/>
    <lineage>
        <taxon>Eukaryota</taxon>
        <taxon>Viridiplantae</taxon>
        <taxon>Streptophyta</taxon>
        <taxon>Embryophyta</taxon>
        <taxon>Tracheophyta</taxon>
        <taxon>Spermatophyta</taxon>
        <taxon>Magnoliopsida</taxon>
        <taxon>eudicotyledons</taxon>
        <taxon>Gunneridae</taxon>
        <taxon>Pentapetalae</taxon>
        <taxon>rosids</taxon>
        <taxon>malvids</taxon>
        <taxon>Brassicales</taxon>
        <taxon>Brassicaceae</taxon>
        <taxon>Thlaspideae</taxon>
        <taxon>Thlaspi</taxon>
    </lineage>
</organism>
<keyword evidence="1" id="KW-0175">Coiled coil</keyword>
<dbReference type="PANTHER" id="PTHR34564:SF3">
    <property type="entry name" value="PEPTIDYL-PROLYL CIS-TRANS ISOMERASE G"/>
    <property type="match status" value="1"/>
</dbReference>
<accession>A0AAU9SG15</accession>
<proteinExistence type="predicted"/>
<name>A0AAU9SG15_THLAR</name>
<dbReference type="PANTHER" id="PTHR34564">
    <property type="entry name" value="PEPTIDYL-PROLYL CIS-TRANS ISOMERASE G"/>
    <property type="match status" value="1"/>
</dbReference>
<feature type="coiled-coil region" evidence="1">
    <location>
        <begin position="64"/>
        <end position="91"/>
    </location>
</feature>
<dbReference type="Proteomes" id="UP000836841">
    <property type="component" value="Chromosome 5"/>
</dbReference>
<gene>
    <name evidence="2" type="ORF">TAV2_LOCUS17298</name>
</gene>
<evidence type="ECO:0000313" key="2">
    <source>
        <dbReference type="EMBL" id="CAH2065456.1"/>
    </source>
</evidence>
<sequence>MMCFKQTEMAMSKPILLVFLLIILIVTSQFEWRQPFVELDAATTSSQKQQQISDREEAVKEKIIMSQERHIQRLNEVLRSLQLQLLRCKGENETQNATKGYHLNKQFIEDVERKQILEG</sequence>
<dbReference type="EMBL" id="OU466861">
    <property type="protein sequence ID" value="CAH2065456.1"/>
    <property type="molecule type" value="Genomic_DNA"/>
</dbReference>